<keyword evidence="2" id="KW-1185">Reference proteome</keyword>
<gene>
    <name evidence="1" type="ORF">PMIN01_02326</name>
</gene>
<dbReference type="EMBL" id="WJXW01000002">
    <property type="protein sequence ID" value="KAF9739692.1"/>
    <property type="molecule type" value="Genomic_DNA"/>
</dbReference>
<dbReference type="Proteomes" id="UP000756921">
    <property type="component" value="Unassembled WGS sequence"/>
</dbReference>
<dbReference type="PANTHER" id="PTHR14209:SF19">
    <property type="entry name" value="ISOAMYL ACETATE-HYDROLYZING ESTERASE 1 HOMOLOG"/>
    <property type="match status" value="1"/>
</dbReference>
<name>A0A9P6GPW7_9PLEO</name>
<evidence type="ECO:0000313" key="2">
    <source>
        <dbReference type="Proteomes" id="UP000756921"/>
    </source>
</evidence>
<dbReference type="InterPro" id="IPR036514">
    <property type="entry name" value="SGNH_hydro_sf"/>
</dbReference>
<dbReference type="SUPFAM" id="SSF52266">
    <property type="entry name" value="SGNH hydrolase"/>
    <property type="match status" value="1"/>
</dbReference>
<dbReference type="GO" id="GO:0016788">
    <property type="term" value="F:hydrolase activity, acting on ester bonds"/>
    <property type="evidence" value="ECO:0007669"/>
    <property type="project" value="InterPro"/>
</dbReference>
<comment type="caution">
    <text evidence="1">The sequence shown here is derived from an EMBL/GenBank/DDBJ whole genome shotgun (WGS) entry which is preliminary data.</text>
</comment>
<dbReference type="Pfam" id="PF00657">
    <property type="entry name" value="Lipase_GDSL"/>
    <property type="match status" value="1"/>
</dbReference>
<proteinExistence type="predicted"/>
<dbReference type="InterPro" id="IPR001087">
    <property type="entry name" value="GDSL"/>
</dbReference>
<accession>A0A9P6GPW7</accession>
<dbReference type="Gene3D" id="3.40.50.1110">
    <property type="entry name" value="SGNH hydrolase"/>
    <property type="match status" value="1"/>
</dbReference>
<dbReference type="PANTHER" id="PTHR14209">
    <property type="entry name" value="ISOAMYL ACETATE-HYDROLYZING ESTERASE 1"/>
    <property type="match status" value="1"/>
</dbReference>
<organism evidence="1 2">
    <name type="scientific">Paraphaeosphaeria minitans</name>
    <dbReference type="NCBI Taxonomy" id="565426"/>
    <lineage>
        <taxon>Eukaryota</taxon>
        <taxon>Fungi</taxon>
        <taxon>Dikarya</taxon>
        <taxon>Ascomycota</taxon>
        <taxon>Pezizomycotina</taxon>
        <taxon>Dothideomycetes</taxon>
        <taxon>Pleosporomycetidae</taxon>
        <taxon>Pleosporales</taxon>
        <taxon>Massarineae</taxon>
        <taxon>Didymosphaeriaceae</taxon>
        <taxon>Paraphaeosphaeria</taxon>
    </lineage>
</organism>
<dbReference type="InterPro" id="IPR045136">
    <property type="entry name" value="Iah1-like"/>
</dbReference>
<dbReference type="OrthoDB" id="671439at2759"/>
<sequence length="289" mass="32312">MGCSSSRKQLPQIVLFGDSLTEWSFDESVQGFGWYLTDWYKGKAEIVNEGITLYTSERVKLEFSHLITRVTAPFAPTTLLFTIFLGANDACFVGKTEYVPLPQFLDNIRSFVEEILTQDNLEDANIVLITPPPINVPEPLPSDDEDLGPAMANALERKDPKKDRGYLTYMSKKRYAEGIMSITREYEDTGRVVGLDYWRALVEAGLEEQGRTGEVDEDKFPGCGLAGAKEFGSGWFTDGLHLDKKVRQCAYGSLNSEANVTQAYNVLSKALTETVIGKWPELSPERIEP</sequence>
<dbReference type="AlphaFoldDB" id="A0A9P6GPW7"/>
<reference evidence="1" key="1">
    <citation type="journal article" date="2020" name="Mol. Plant Microbe Interact.">
        <title>Genome Sequence of the Biocontrol Agent Coniothyrium minitans strain Conio (IMI 134523).</title>
        <authorList>
            <person name="Patel D."/>
            <person name="Shittu T.A."/>
            <person name="Baroncelli R."/>
            <person name="Muthumeenakshi S."/>
            <person name="Osborne T.H."/>
            <person name="Janganan T.K."/>
            <person name="Sreenivasaprasad S."/>
        </authorList>
    </citation>
    <scope>NUCLEOTIDE SEQUENCE</scope>
    <source>
        <strain evidence="1">Conio</strain>
    </source>
</reference>
<evidence type="ECO:0000313" key="1">
    <source>
        <dbReference type="EMBL" id="KAF9739692.1"/>
    </source>
</evidence>
<protein>
    <submittedName>
        <fullName evidence="1">GDSL-like Lipase/Acylhydrolase</fullName>
    </submittedName>
</protein>